<keyword evidence="11 12" id="KW-0998">Cell outer membrane</keyword>
<evidence type="ECO:0000256" key="1">
    <source>
        <dbReference type="ARBA" id="ARBA00004571"/>
    </source>
</evidence>
<comment type="similarity">
    <text evidence="12 13">Belongs to the TonB-dependent receptor family.</text>
</comment>
<evidence type="ECO:0000256" key="4">
    <source>
        <dbReference type="ARBA" id="ARBA00022496"/>
    </source>
</evidence>
<evidence type="ECO:0000256" key="12">
    <source>
        <dbReference type="PROSITE-ProRule" id="PRU01360"/>
    </source>
</evidence>
<keyword evidence="5 12" id="KW-0812">Transmembrane</keyword>
<dbReference type="Pfam" id="PF07715">
    <property type="entry name" value="Plug"/>
    <property type="match status" value="1"/>
</dbReference>
<dbReference type="Proteomes" id="UP000825258">
    <property type="component" value="Chromosome"/>
</dbReference>
<feature type="chain" id="PRO_5046886240" evidence="14">
    <location>
        <begin position="25"/>
        <end position="875"/>
    </location>
</feature>
<evidence type="ECO:0000259" key="16">
    <source>
        <dbReference type="Pfam" id="PF07715"/>
    </source>
</evidence>
<evidence type="ECO:0000256" key="14">
    <source>
        <dbReference type="SAM" id="SignalP"/>
    </source>
</evidence>
<name>A0ABM7S3V0_9FLAO</name>
<evidence type="ECO:0000256" key="6">
    <source>
        <dbReference type="ARBA" id="ARBA00022729"/>
    </source>
</evidence>
<dbReference type="InterPro" id="IPR036942">
    <property type="entry name" value="Beta-barrel_TonB_sf"/>
</dbReference>
<keyword evidence="9 13" id="KW-0798">TonB box</keyword>
<dbReference type="InterPro" id="IPR008969">
    <property type="entry name" value="CarboxyPept-like_regulatory"/>
</dbReference>
<reference evidence="17 18" key="1">
    <citation type="submission" date="2021-06" db="EMBL/GenBank/DDBJ databases">
        <title>Whole genome sequences of Flavobacterium sp. KK2020170 and assembly.</title>
        <authorList>
            <person name="Kitahara K."/>
            <person name="Miyoshi S."/>
            <person name="Uesaka K."/>
        </authorList>
    </citation>
    <scope>NUCLEOTIDE SEQUENCE [LARGE SCALE GENOMIC DNA]</scope>
    <source>
        <strain evidence="17 18">KK2020170</strain>
    </source>
</reference>
<keyword evidence="6 14" id="KW-0732">Signal</keyword>
<dbReference type="InterPro" id="IPR012910">
    <property type="entry name" value="Plug_dom"/>
</dbReference>
<dbReference type="Gene3D" id="2.40.170.20">
    <property type="entry name" value="TonB-dependent receptor, beta-barrel domain"/>
    <property type="match status" value="1"/>
</dbReference>
<dbReference type="SUPFAM" id="SSF56935">
    <property type="entry name" value="Porins"/>
    <property type="match status" value="1"/>
</dbReference>
<dbReference type="InterPro" id="IPR039426">
    <property type="entry name" value="TonB-dep_rcpt-like"/>
</dbReference>
<dbReference type="SUPFAM" id="SSF49464">
    <property type="entry name" value="Carboxypeptidase regulatory domain-like"/>
    <property type="match status" value="1"/>
</dbReference>
<feature type="signal peptide" evidence="14">
    <location>
        <begin position="1"/>
        <end position="24"/>
    </location>
</feature>
<dbReference type="InterPro" id="IPR037066">
    <property type="entry name" value="Plug_dom_sf"/>
</dbReference>
<keyword evidence="17" id="KW-0675">Receptor</keyword>
<feature type="domain" description="TonB-dependent receptor plug" evidence="16">
    <location>
        <begin position="122"/>
        <end position="235"/>
    </location>
</feature>
<dbReference type="RefSeq" id="WP_221259745.1">
    <property type="nucleotide sequence ID" value="NZ_AP024749.1"/>
</dbReference>
<organism evidence="17 18">
    <name type="scientific">Flavobacterium okayamense</name>
    <dbReference type="NCBI Taxonomy" id="2830782"/>
    <lineage>
        <taxon>Bacteria</taxon>
        <taxon>Pseudomonadati</taxon>
        <taxon>Bacteroidota</taxon>
        <taxon>Flavobacteriia</taxon>
        <taxon>Flavobacteriales</taxon>
        <taxon>Flavobacteriaceae</taxon>
        <taxon>Flavobacterium</taxon>
    </lineage>
</organism>
<dbReference type="Pfam" id="PF13715">
    <property type="entry name" value="CarbopepD_reg_2"/>
    <property type="match status" value="1"/>
</dbReference>
<evidence type="ECO:0000313" key="18">
    <source>
        <dbReference type="Proteomes" id="UP000825258"/>
    </source>
</evidence>
<keyword evidence="7" id="KW-0408">Iron</keyword>
<evidence type="ECO:0000313" key="17">
    <source>
        <dbReference type="EMBL" id="BCY28140.1"/>
    </source>
</evidence>
<proteinExistence type="inferred from homology"/>
<evidence type="ECO:0000256" key="7">
    <source>
        <dbReference type="ARBA" id="ARBA00023004"/>
    </source>
</evidence>
<dbReference type="EMBL" id="AP024749">
    <property type="protein sequence ID" value="BCY28140.1"/>
    <property type="molecule type" value="Genomic_DNA"/>
</dbReference>
<keyword evidence="8" id="KW-0406">Ion transport</keyword>
<evidence type="ECO:0000256" key="13">
    <source>
        <dbReference type="RuleBase" id="RU003357"/>
    </source>
</evidence>
<keyword evidence="4" id="KW-0410">Iron transport</keyword>
<evidence type="ECO:0000256" key="10">
    <source>
        <dbReference type="ARBA" id="ARBA00023136"/>
    </source>
</evidence>
<evidence type="ECO:0000256" key="9">
    <source>
        <dbReference type="ARBA" id="ARBA00023077"/>
    </source>
</evidence>
<gene>
    <name evidence="17" type="ORF">KK2020170_10080</name>
</gene>
<dbReference type="PROSITE" id="PS52016">
    <property type="entry name" value="TONB_DEPENDENT_REC_3"/>
    <property type="match status" value="1"/>
</dbReference>
<accession>A0ABM7S3V0</accession>
<evidence type="ECO:0000259" key="15">
    <source>
        <dbReference type="Pfam" id="PF00593"/>
    </source>
</evidence>
<evidence type="ECO:0000256" key="11">
    <source>
        <dbReference type="ARBA" id="ARBA00023237"/>
    </source>
</evidence>
<comment type="subcellular location">
    <subcellularLocation>
        <location evidence="1 12">Cell outer membrane</location>
        <topology evidence="1 12">Multi-pass membrane protein</topology>
    </subcellularLocation>
</comment>
<dbReference type="InterPro" id="IPR000531">
    <property type="entry name" value="Beta-barrel_TonB"/>
</dbReference>
<dbReference type="PANTHER" id="PTHR32552">
    <property type="entry name" value="FERRICHROME IRON RECEPTOR-RELATED"/>
    <property type="match status" value="1"/>
</dbReference>
<evidence type="ECO:0000256" key="5">
    <source>
        <dbReference type="ARBA" id="ARBA00022692"/>
    </source>
</evidence>
<dbReference type="PANTHER" id="PTHR32552:SF89">
    <property type="entry name" value="CATECHOLATE SIDEROPHORE RECEPTOR FIU"/>
    <property type="match status" value="1"/>
</dbReference>
<dbReference type="Pfam" id="PF00593">
    <property type="entry name" value="TonB_dep_Rec_b-barrel"/>
    <property type="match status" value="1"/>
</dbReference>
<dbReference type="Gene3D" id="2.170.130.10">
    <property type="entry name" value="TonB-dependent receptor, plug domain"/>
    <property type="match status" value="1"/>
</dbReference>
<keyword evidence="3 12" id="KW-1134">Transmembrane beta strand</keyword>
<evidence type="ECO:0000256" key="2">
    <source>
        <dbReference type="ARBA" id="ARBA00022448"/>
    </source>
</evidence>
<keyword evidence="10 12" id="KW-0472">Membrane</keyword>
<evidence type="ECO:0000256" key="8">
    <source>
        <dbReference type="ARBA" id="ARBA00023065"/>
    </source>
</evidence>
<keyword evidence="18" id="KW-1185">Reference proteome</keyword>
<sequence length="875" mass="95077">MKVKFSLRNIFYFIVLFSTSSSFSQNGKLSGKVTDDFGNPLFGVNLTIENTNKGSSTDFEGNYSINDVPSGNVTVVARYLGFKTLKKEVVVNGNTTLDFVLQEDATQLQDIIVTGVVNKATKLKSSVSITSVNVEQVEQTVPRSTAEIFRTIPGIRSESSGGEGNSNISVRGVPISSGGSKYLQLQEDGLPVLLYGDISFATADIFTRFDRNVAKIEAIRGGSASTLSSNSPGGIINFISKTGKTEGGSLATTFGVDYNSFRTDIEYGTKIGEGLYFHTGGFYRLGEGVRSPGFTANNGGQMKFNITKEFEKGSITIYTKFLNDRAAAYMPMPIQVTGTNANPDWGSVSGYDATSGTQQSIYLNHNVGLGPDGQLNRTAVSDGMHPVSKSIGANLDFDLGEGWKVNNNGRFSANSGQFIAPFPAQVATASEIADSFGVGATLTYANDGSPFNNPNGLVSRIHMFDAKLNNLNNFMNDLRVSKRFDEIGLGITAGYFKSIQNVSISWLWNSYLQEVSDNNPRLINVTDAGGNLLSENGLYAYGTPFWGNLARNYDTQYNVSAPYLNVAFDVNEDLIVEGGIRYDKGRVNGSFAGGTSTIYDVNNDGSISAPEQNVFAIDNANATAVDYDYSYASYTFGANYLLNEQSSVFARYSKGASAKADRILFSGLNYLDGDKINARDFLAQLEIGYKRKFKDGYIFVTAFQSTTNEEGGFEATSNSIIENDYKSLGLELESSYNVTEDLNLRGAFTYTNAEITSGPNDGNQARRQPKLMYNFIPTYSFSKKKNTFGLSFIGQTKAFAQDSNELVMNGFVIVNGFLEFTLVKDLALNISGNNLFNTLAITEAEEGSITENATNIVRARPLPGRSLSMALSYRF</sequence>
<keyword evidence="2 12" id="KW-0813">Transport</keyword>
<dbReference type="Gene3D" id="2.60.40.1120">
    <property type="entry name" value="Carboxypeptidase-like, regulatory domain"/>
    <property type="match status" value="1"/>
</dbReference>
<feature type="domain" description="TonB-dependent receptor-like beta-barrel" evidence="15">
    <location>
        <begin position="342"/>
        <end position="835"/>
    </location>
</feature>
<protein>
    <submittedName>
        <fullName evidence="17">TonB-dependent receptor</fullName>
    </submittedName>
</protein>
<evidence type="ECO:0000256" key="3">
    <source>
        <dbReference type="ARBA" id="ARBA00022452"/>
    </source>
</evidence>